<dbReference type="HOGENOM" id="CLU_059021_3_1_4"/>
<evidence type="ECO:0000313" key="7">
    <source>
        <dbReference type="Proteomes" id="UP000007564"/>
    </source>
</evidence>
<protein>
    <recommendedName>
        <fullName evidence="5">Flavin reductase like domain-containing protein</fullName>
    </recommendedName>
</protein>
<dbReference type="GO" id="GO:0010181">
    <property type="term" value="F:FMN binding"/>
    <property type="evidence" value="ECO:0007669"/>
    <property type="project" value="InterPro"/>
</dbReference>
<keyword evidence="2" id="KW-0285">Flavoprotein</keyword>
<reference evidence="6 7" key="1">
    <citation type="journal article" date="2012" name="BMC Genomics">
        <title>Comparative genomics of the classical Bordetella subspecies: the evolution and exchange of virulence-associated diversity amongst closely related pathogens.</title>
        <authorList>
            <person name="Park J."/>
            <person name="Zhang Y."/>
            <person name="Buboltz A.M."/>
            <person name="Zhang X."/>
            <person name="Schuster S.C."/>
            <person name="Ahuja U."/>
            <person name="Liu M."/>
            <person name="Miller J.F."/>
            <person name="Sebaihia M."/>
            <person name="Bentley S.D."/>
            <person name="Parkhill J."/>
            <person name="Harvill E.T."/>
        </authorList>
    </citation>
    <scope>NUCLEOTIDE SEQUENCE [LARGE SCALE GENOMIC DNA]</scope>
    <source>
        <strain evidence="6 7">253</strain>
    </source>
</reference>
<sequence>MTHAHASLDLGRFDHDQRYKFLMASVVPRPIALVTSLGEDGVLNAAPFSSYVVLSIDPPMLGISVAFRDDGACKDTRRNIERSGEFVINSVTADMVAQVQQCGQAYPSDVSEAQAAGLTAIASQVVSVPRIAQSPLQFECRLRHCVEFGQRRSALLVGEVVLAHAAVGLAQAHRVDPAVLNAAGRLAGTTYCRVSDTITV</sequence>
<dbReference type="GeneID" id="56480220"/>
<dbReference type="GO" id="GO:0016646">
    <property type="term" value="F:oxidoreductase activity, acting on the CH-NH group of donors, NAD or NADP as acceptor"/>
    <property type="evidence" value="ECO:0007669"/>
    <property type="project" value="UniProtKB-ARBA"/>
</dbReference>
<dbReference type="KEGG" id="bbh:BN112_2340"/>
<dbReference type="OrthoDB" id="5946411at2"/>
<evidence type="ECO:0000313" key="6">
    <source>
        <dbReference type="EMBL" id="CCJ54257.1"/>
    </source>
</evidence>
<comment type="cofactor">
    <cofactor evidence="1">
        <name>FMN</name>
        <dbReference type="ChEBI" id="CHEBI:58210"/>
    </cofactor>
</comment>
<dbReference type="PANTHER" id="PTHR33798">
    <property type="entry name" value="FLAVOPROTEIN OXYGENASE"/>
    <property type="match status" value="1"/>
</dbReference>
<organism evidence="6 7">
    <name type="scientific">Bordetella bronchiseptica 253</name>
    <dbReference type="NCBI Taxonomy" id="568707"/>
    <lineage>
        <taxon>Bacteria</taxon>
        <taxon>Pseudomonadati</taxon>
        <taxon>Pseudomonadota</taxon>
        <taxon>Betaproteobacteria</taxon>
        <taxon>Burkholderiales</taxon>
        <taxon>Alcaligenaceae</taxon>
        <taxon>Bordetella</taxon>
    </lineage>
</organism>
<keyword evidence="3" id="KW-0288">FMN</keyword>
<dbReference type="RefSeq" id="WP_003808897.1">
    <property type="nucleotide sequence ID" value="NC_019382.1"/>
</dbReference>
<evidence type="ECO:0000259" key="5">
    <source>
        <dbReference type="SMART" id="SM00903"/>
    </source>
</evidence>
<dbReference type="SUPFAM" id="SSF50475">
    <property type="entry name" value="FMN-binding split barrel"/>
    <property type="match status" value="1"/>
</dbReference>
<evidence type="ECO:0000256" key="3">
    <source>
        <dbReference type="ARBA" id="ARBA00022643"/>
    </source>
</evidence>
<dbReference type="Pfam" id="PF01613">
    <property type="entry name" value="Flavin_Reduct"/>
    <property type="match status" value="1"/>
</dbReference>
<dbReference type="Proteomes" id="UP000007564">
    <property type="component" value="Chromosome"/>
</dbReference>
<dbReference type="PANTHER" id="PTHR33798:SF5">
    <property type="entry name" value="FLAVIN REDUCTASE LIKE DOMAIN-CONTAINING PROTEIN"/>
    <property type="match status" value="1"/>
</dbReference>
<evidence type="ECO:0000256" key="4">
    <source>
        <dbReference type="ARBA" id="ARBA00038054"/>
    </source>
</evidence>
<comment type="similarity">
    <text evidence="4">Belongs to the flavoredoxin family.</text>
</comment>
<dbReference type="AlphaFoldDB" id="A0A0C6P846"/>
<accession>A0A0C6P846</accession>
<dbReference type="Gene3D" id="2.30.110.10">
    <property type="entry name" value="Electron Transport, Fmn-binding Protein, Chain A"/>
    <property type="match status" value="1"/>
</dbReference>
<gene>
    <name evidence="6" type="ORF">BN112_2340</name>
</gene>
<evidence type="ECO:0000256" key="1">
    <source>
        <dbReference type="ARBA" id="ARBA00001917"/>
    </source>
</evidence>
<evidence type="ECO:0000256" key="2">
    <source>
        <dbReference type="ARBA" id="ARBA00022630"/>
    </source>
</evidence>
<dbReference type="EMBL" id="HE965806">
    <property type="protein sequence ID" value="CCJ54257.1"/>
    <property type="molecule type" value="Genomic_DNA"/>
</dbReference>
<feature type="domain" description="Flavin reductase like" evidence="5">
    <location>
        <begin position="24"/>
        <end position="174"/>
    </location>
</feature>
<dbReference type="InterPro" id="IPR012349">
    <property type="entry name" value="Split_barrel_FMN-bd"/>
</dbReference>
<proteinExistence type="inferred from homology"/>
<dbReference type="SMART" id="SM00903">
    <property type="entry name" value="Flavin_Reduct"/>
    <property type="match status" value="1"/>
</dbReference>
<name>A0A0C6P846_BORBO</name>
<dbReference type="InterPro" id="IPR002563">
    <property type="entry name" value="Flavin_Rdtase-like_dom"/>
</dbReference>